<dbReference type="STRING" id="418495.SAMN05216215_108322"/>
<proteinExistence type="predicted"/>
<sequence length="102" mass="11136">MSALSTIGLSKRYGDRRGIEDCTVELDGDVDELLEEHRDLVGPADAGPPEIGTVVHARKSGRQQRMLVREPGVLAPGWESRQPDLESPVTDYLRAGRERAGA</sequence>
<dbReference type="GO" id="GO:0005524">
    <property type="term" value="F:ATP binding"/>
    <property type="evidence" value="ECO:0007669"/>
    <property type="project" value="UniProtKB-KW"/>
</dbReference>
<accession>A0A1H3THD4</accession>
<dbReference type="Proteomes" id="UP000199529">
    <property type="component" value="Unassembled WGS sequence"/>
</dbReference>
<dbReference type="RefSeq" id="WP_093278054.1">
    <property type="nucleotide sequence ID" value="NZ_FNOK01000083.1"/>
</dbReference>
<keyword evidence="1" id="KW-0067">ATP-binding</keyword>
<dbReference type="OrthoDB" id="9804819at2"/>
<protein>
    <submittedName>
        <fullName evidence="1">ABC-2 type transport system ATP-binding protein</fullName>
    </submittedName>
</protein>
<gene>
    <name evidence="1" type="ORF">SAMN05216215_108322</name>
</gene>
<organism evidence="1 2">
    <name type="scientific">Saccharopolyspora shandongensis</name>
    <dbReference type="NCBI Taxonomy" id="418495"/>
    <lineage>
        <taxon>Bacteria</taxon>
        <taxon>Bacillati</taxon>
        <taxon>Actinomycetota</taxon>
        <taxon>Actinomycetes</taxon>
        <taxon>Pseudonocardiales</taxon>
        <taxon>Pseudonocardiaceae</taxon>
        <taxon>Saccharopolyspora</taxon>
    </lineage>
</organism>
<keyword evidence="1" id="KW-0547">Nucleotide-binding</keyword>
<keyword evidence="2" id="KW-1185">Reference proteome</keyword>
<evidence type="ECO:0000313" key="2">
    <source>
        <dbReference type="Proteomes" id="UP000199529"/>
    </source>
</evidence>
<dbReference type="EMBL" id="FNOK01000083">
    <property type="protein sequence ID" value="SDZ49693.1"/>
    <property type="molecule type" value="Genomic_DNA"/>
</dbReference>
<evidence type="ECO:0000313" key="1">
    <source>
        <dbReference type="EMBL" id="SDZ49693.1"/>
    </source>
</evidence>
<reference evidence="2" key="1">
    <citation type="submission" date="2016-10" db="EMBL/GenBank/DDBJ databases">
        <authorList>
            <person name="Varghese N."/>
            <person name="Submissions S."/>
        </authorList>
    </citation>
    <scope>NUCLEOTIDE SEQUENCE [LARGE SCALE GENOMIC DNA]</scope>
    <source>
        <strain evidence="2">CGMCC 4.3530</strain>
    </source>
</reference>
<name>A0A1H3THD4_9PSEU</name>
<dbReference type="AlphaFoldDB" id="A0A1H3THD4"/>